<dbReference type="AlphaFoldDB" id="A0A917PZ02"/>
<sequence length="169" mass="18638">MIQPYKNKQPAIHHSVFIASDANIIGDVTIGEQSSIWFKTVIRGDVAPTTIGKGVNIQDLSLVHQSPDLPVTVEDYVTIGHQVTLHACSIREHALIGMGSIILDGAEIGEHAFIGAGSLVPPGKKIPPRSLALGRPAKVIRELIDEDYQEMERIYKTYMEKGQNYKKRQ</sequence>
<dbReference type="PANTHER" id="PTHR13061">
    <property type="entry name" value="DYNACTIN SUBUNIT P25"/>
    <property type="match status" value="1"/>
</dbReference>
<gene>
    <name evidence="1" type="primary">ytoA</name>
    <name evidence="1" type="ORF">GCM10007063_22420</name>
</gene>
<dbReference type="Pfam" id="PF00132">
    <property type="entry name" value="Hexapep"/>
    <property type="match status" value="1"/>
</dbReference>
<dbReference type="EMBL" id="BMNQ01000033">
    <property type="protein sequence ID" value="GGJ99607.1"/>
    <property type="molecule type" value="Genomic_DNA"/>
</dbReference>
<dbReference type="CDD" id="cd04645">
    <property type="entry name" value="LbH_gamma_CA_like"/>
    <property type="match status" value="1"/>
</dbReference>
<evidence type="ECO:0000313" key="1">
    <source>
        <dbReference type="EMBL" id="GGJ99607.1"/>
    </source>
</evidence>
<proteinExistence type="predicted"/>
<dbReference type="Gene3D" id="2.160.10.10">
    <property type="entry name" value="Hexapeptide repeat proteins"/>
    <property type="match status" value="1"/>
</dbReference>
<dbReference type="InterPro" id="IPR001451">
    <property type="entry name" value="Hexapep"/>
</dbReference>
<keyword evidence="2" id="KW-1185">Reference proteome</keyword>
<dbReference type="GO" id="GO:0016740">
    <property type="term" value="F:transferase activity"/>
    <property type="evidence" value="ECO:0007669"/>
    <property type="project" value="UniProtKB-KW"/>
</dbReference>
<keyword evidence="1" id="KW-0808">Transferase</keyword>
<organism evidence="1 2">
    <name type="scientific">Lentibacillus kapialis</name>
    <dbReference type="NCBI Taxonomy" id="340214"/>
    <lineage>
        <taxon>Bacteria</taxon>
        <taxon>Bacillati</taxon>
        <taxon>Bacillota</taxon>
        <taxon>Bacilli</taxon>
        <taxon>Bacillales</taxon>
        <taxon>Bacillaceae</taxon>
        <taxon>Lentibacillus</taxon>
    </lineage>
</organism>
<dbReference type="InterPro" id="IPR047324">
    <property type="entry name" value="LbH_gamma_CA-like"/>
</dbReference>
<name>A0A917PZ02_9BACI</name>
<reference evidence="1" key="2">
    <citation type="submission" date="2020-09" db="EMBL/GenBank/DDBJ databases">
        <authorList>
            <person name="Sun Q."/>
            <person name="Ohkuma M."/>
        </authorList>
    </citation>
    <scope>NUCLEOTIDE SEQUENCE</scope>
    <source>
        <strain evidence="1">JCM 12580</strain>
    </source>
</reference>
<dbReference type="SUPFAM" id="SSF51161">
    <property type="entry name" value="Trimeric LpxA-like enzymes"/>
    <property type="match status" value="1"/>
</dbReference>
<protein>
    <submittedName>
        <fullName evidence="1">Transferase YtoA</fullName>
    </submittedName>
</protein>
<dbReference type="InterPro" id="IPR050484">
    <property type="entry name" value="Transf_Hexapept/Carb_Anhydrase"/>
</dbReference>
<reference evidence="1" key="1">
    <citation type="journal article" date="2014" name="Int. J. Syst. Evol. Microbiol.">
        <title>Complete genome sequence of Corynebacterium casei LMG S-19264T (=DSM 44701T), isolated from a smear-ripened cheese.</title>
        <authorList>
            <consortium name="US DOE Joint Genome Institute (JGI-PGF)"/>
            <person name="Walter F."/>
            <person name="Albersmeier A."/>
            <person name="Kalinowski J."/>
            <person name="Ruckert C."/>
        </authorList>
    </citation>
    <scope>NUCLEOTIDE SEQUENCE</scope>
    <source>
        <strain evidence="1">JCM 12580</strain>
    </source>
</reference>
<comment type="caution">
    <text evidence="1">The sequence shown here is derived from an EMBL/GenBank/DDBJ whole genome shotgun (WGS) entry which is preliminary data.</text>
</comment>
<dbReference type="InterPro" id="IPR011004">
    <property type="entry name" value="Trimer_LpxA-like_sf"/>
</dbReference>
<dbReference type="PANTHER" id="PTHR13061:SF29">
    <property type="entry name" value="GAMMA CARBONIC ANHYDRASE-LIKE 1, MITOCHONDRIAL-RELATED"/>
    <property type="match status" value="1"/>
</dbReference>
<evidence type="ECO:0000313" key="2">
    <source>
        <dbReference type="Proteomes" id="UP000658382"/>
    </source>
</evidence>
<accession>A0A917PZ02</accession>
<dbReference type="RefSeq" id="WP_188633188.1">
    <property type="nucleotide sequence ID" value="NZ_BMNQ01000033.1"/>
</dbReference>
<dbReference type="Proteomes" id="UP000658382">
    <property type="component" value="Unassembled WGS sequence"/>
</dbReference>